<sequence length="370" mass="38355">CPYPDAYLGSVMSSAWFDMVFVQFYNNYCGLNAYPTWFNYNDWDNWAKTVSANKDVKIFIGAPGSSSAASTGYVNASTLQSIYNSVRSNYTSLGGIMTWDVSQARASGLASSIRSMLNSGGSCGSSGGSTTTLPSSTTSTTVITSTAAPITSTSTAAPITSTTSSAQPTSTSTGTCPVNGAGCTGNQQGCSGSSFALCNNGKWVLQSCASGTYCYLSGSTATCDWANGRPTTGCAISGTSLRKRQDLVKVNKITKPNLRPKPVKAAGNVATRVEFVVGDITDNTYTTALKISSLQSAFSGNWSISFTLPVGQTAESSSRGAVSISGNTVTIKSNPAAEKSKNMATTIKLVGTFTGDYVLPDSSSAKFTSN</sequence>
<dbReference type="Proteomes" id="UP001150603">
    <property type="component" value="Unassembled WGS sequence"/>
</dbReference>
<gene>
    <name evidence="1" type="primary">CHT2_11</name>
    <name evidence="1" type="ORF">FBU59_004978</name>
</gene>
<feature type="non-terminal residue" evidence="1">
    <location>
        <position position="1"/>
    </location>
</feature>
<keyword evidence="1" id="KW-0326">Glycosidase</keyword>
<organism evidence="1 2">
    <name type="scientific">Linderina macrospora</name>
    <dbReference type="NCBI Taxonomy" id="4868"/>
    <lineage>
        <taxon>Eukaryota</taxon>
        <taxon>Fungi</taxon>
        <taxon>Fungi incertae sedis</taxon>
        <taxon>Zoopagomycota</taxon>
        <taxon>Kickxellomycotina</taxon>
        <taxon>Kickxellomycetes</taxon>
        <taxon>Kickxellales</taxon>
        <taxon>Kickxellaceae</taxon>
        <taxon>Linderina</taxon>
    </lineage>
</organism>
<dbReference type="EC" id="3.2.1.14" evidence="1"/>
<name>A0ACC1J466_9FUNG</name>
<dbReference type="EMBL" id="JANBPW010003792">
    <property type="protein sequence ID" value="KAJ1936678.1"/>
    <property type="molecule type" value="Genomic_DNA"/>
</dbReference>
<proteinExistence type="predicted"/>
<evidence type="ECO:0000313" key="1">
    <source>
        <dbReference type="EMBL" id="KAJ1936678.1"/>
    </source>
</evidence>
<reference evidence="1" key="1">
    <citation type="submission" date="2022-07" db="EMBL/GenBank/DDBJ databases">
        <title>Phylogenomic reconstructions and comparative analyses of Kickxellomycotina fungi.</title>
        <authorList>
            <person name="Reynolds N.K."/>
            <person name="Stajich J.E."/>
            <person name="Barry K."/>
            <person name="Grigoriev I.V."/>
            <person name="Crous P."/>
            <person name="Smith M.E."/>
        </authorList>
    </citation>
    <scope>NUCLEOTIDE SEQUENCE</scope>
    <source>
        <strain evidence="1">NRRL 5244</strain>
    </source>
</reference>
<comment type="caution">
    <text evidence="1">The sequence shown here is derived from an EMBL/GenBank/DDBJ whole genome shotgun (WGS) entry which is preliminary data.</text>
</comment>
<accession>A0ACC1J466</accession>
<keyword evidence="1" id="KW-0378">Hydrolase</keyword>
<protein>
    <submittedName>
        <fullName evidence="1">Chitinase 2</fullName>
        <ecNumber evidence="1">3.2.1.14</ecNumber>
    </submittedName>
</protein>
<keyword evidence="2" id="KW-1185">Reference proteome</keyword>
<evidence type="ECO:0000313" key="2">
    <source>
        <dbReference type="Proteomes" id="UP001150603"/>
    </source>
</evidence>